<evidence type="ECO:0000313" key="18">
    <source>
        <dbReference type="Proteomes" id="UP000218775"/>
    </source>
</evidence>
<comment type="cofactor">
    <cofactor evidence="1">
        <name>Mg(2+)</name>
        <dbReference type="ChEBI" id="CHEBI:18420"/>
    </cofactor>
</comment>
<dbReference type="InterPro" id="IPR048583">
    <property type="entry name" value="RNase_E_G_thioredoxin-like"/>
</dbReference>
<evidence type="ECO:0000256" key="10">
    <source>
        <dbReference type="ARBA" id="ARBA00022723"/>
    </source>
</evidence>
<evidence type="ECO:0000256" key="5">
    <source>
        <dbReference type="ARBA" id="ARBA00022490"/>
    </source>
</evidence>
<keyword evidence="6" id="KW-0698">rRNA processing</keyword>
<gene>
    <name evidence="17" type="ORF">COB21_00470</name>
</gene>
<dbReference type="InterPro" id="IPR004659">
    <property type="entry name" value="RNase_E/G"/>
</dbReference>
<evidence type="ECO:0000259" key="16">
    <source>
        <dbReference type="PROSITE" id="PS50126"/>
    </source>
</evidence>
<dbReference type="PROSITE" id="PS50126">
    <property type="entry name" value="S1"/>
    <property type="match status" value="1"/>
</dbReference>
<dbReference type="PANTHER" id="PTHR30001">
    <property type="entry name" value="RIBONUCLEASE"/>
    <property type="match status" value="1"/>
</dbReference>
<organism evidence="17 18">
    <name type="scientific">Aerophobetes bacterium</name>
    <dbReference type="NCBI Taxonomy" id="2030807"/>
    <lineage>
        <taxon>Bacteria</taxon>
        <taxon>Candidatus Aerophobota</taxon>
    </lineage>
</organism>
<keyword evidence="14" id="KW-0460">Magnesium</keyword>
<evidence type="ECO:0000256" key="11">
    <source>
        <dbReference type="ARBA" id="ARBA00022730"/>
    </source>
</evidence>
<protein>
    <recommendedName>
        <fullName evidence="4">Ribonuclease G</fullName>
    </recommendedName>
</protein>
<keyword evidence="5" id="KW-0963">Cytoplasm</keyword>
<dbReference type="InterPro" id="IPR012340">
    <property type="entry name" value="NA-bd_OB-fold"/>
</dbReference>
<keyword evidence="15" id="KW-0694">RNA-binding</keyword>
<evidence type="ECO:0000256" key="6">
    <source>
        <dbReference type="ARBA" id="ARBA00022552"/>
    </source>
</evidence>
<dbReference type="GO" id="GO:0019843">
    <property type="term" value="F:rRNA binding"/>
    <property type="evidence" value="ECO:0007669"/>
    <property type="project" value="UniProtKB-KW"/>
</dbReference>
<keyword evidence="8" id="KW-0819">tRNA processing</keyword>
<evidence type="ECO:0000256" key="9">
    <source>
        <dbReference type="ARBA" id="ARBA00022722"/>
    </source>
</evidence>
<evidence type="ECO:0000256" key="2">
    <source>
        <dbReference type="ARBA" id="ARBA00004496"/>
    </source>
</evidence>
<dbReference type="InterPro" id="IPR003029">
    <property type="entry name" value="S1_domain"/>
</dbReference>
<comment type="subcellular location">
    <subcellularLocation>
        <location evidence="2">Cytoplasm</location>
    </subcellularLocation>
</comment>
<name>A0A2A4X954_UNCAE</name>
<dbReference type="GO" id="GO:0016787">
    <property type="term" value="F:hydrolase activity"/>
    <property type="evidence" value="ECO:0007669"/>
    <property type="project" value="UniProtKB-KW"/>
</dbReference>
<evidence type="ECO:0000256" key="8">
    <source>
        <dbReference type="ARBA" id="ARBA00022694"/>
    </source>
</evidence>
<keyword evidence="11" id="KW-0699">rRNA-binding</keyword>
<proteinExistence type="inferred from homology"/>
<dbReference type="PANTHER" id="PTHR30001:SF0">
    <property type="entry name" value="RIBONUCLEASE G"/>
    <property type="match status" value="1"/>
</dbReference>
<dbReference type="CDD" id="cd04453">
    <property type="entry name" value="S1_RNase_E"/>
    <property type="match status" value="1"/>
</dbReference>
<evidence type="ECO:0000256" key="3">
    <source>
        <dbReference type="ARBA" id="ARBA00005663"/>
    </source>
</evidence>
<keyword evidence="7" id="KW-0820">tRNA-binding</keyword>
<evidence type="ECO:0000256" key="13">
    <source>
        <dbReference type="ARBA" id="ARBA00022801"/>
    </source>
</evidence>
<evidence type="ECO:0000256" key="1">
    <source>
        <dbReference type="ARBA" id="ARBA00001946"/>
    </source>
</evidence>
<dbReference type="Proteomes" id="UP000218775">
    <property type="component" value="Unassembled WGS sequence"/>
</dbReference>
<feature type="domain" description="S1 motif" evidence="16">
    <location>
        <begin position="38"/>
        <end position="133"/>
    </location>
</feature>
<dbReference type="GO" id="GO:0004519">
    <property type="term" value="F:endonuclease activity"/>
    <property type="evidence" value="ECO:0007669"/>
    <property type="project" value="UniProtKB-KW"/>
</dbReference>
<dbReference type="SUPFAM" id="SSF50249">
    <property type="entry name" value="Nucleic acid-binding proteins"/>
    <property type="match status" value="1"/>
</dbReference>
<accession>A0A2A4X954</accession>
<evidence type="ECO:0000256" key="14">
    <source>
        <dbReference type="ARBA" id="ARBA00022842"/>
    </source>
</evidence>
<keyword evidence="12" id="KW-0255">Endonuclease</keyword>
<evidence type="ECO:0000313" key="17">
    <source>
        <dbReference type="EMBL" id="PCI78595.1"/>
    </source>
</evidence>
<keyword evidence="9" id="KW-0540">Nuclease</keyword>
<dbReference type="GO" id="GO:0046872">
    <property type="term" value="F:metal ion binding"/>
    <property type="evidence" value="ECO:0007669"/>
    <property type="project" value="UniProtKB-KW"/>
</dbReference>
<dbReference type="SMART" id="SM00316">
    <property type="entry name" value="S1"/>
    <property type="match status" value="1"/>
</dbReference>
<dbReference type="Pfam" id="PF20833">
    <property type="entry name" value="RNase_E_G_Thio"/>
    <property type="match status" value="1"/>
</dbReference>
<dbReference type="Gene3D" id="3.40.1260.20">
    <property type="entry name" value="Ribonuclease E, catalytic domain"/>
    <property type="match status" value="1"/>
</dbReference>
<dbReference type="Gene3D" id="2.40.50.140">
    <property type="entry name" value="Nucleic acid-binding proteins"/>
    <property type="match status" value="1"/>
</dbReference>
<dbReference type="Pfam" id="PF10150">
    <property type="entry name" value="RNase_E_G"/>
    <property type="match status" value="1"/>
</dbReference>
<dbReference type="InterPro" id="IPR019307">
    <property type="entry name" value="RNA-bd_AU-1/RNase_E/G"/>
</dbReference>
<dbReference type="AlphaFoldDB" id="A0A2A4X954"/>
<dbReference type="GO" id="GO:0008033">
    <property type="term" value="P:tRNA processing"/>
    <property type="evidence" value="ECO:0007669"/>
    <property type="project" value="UniProtKB-KW"/>
</dbReference>
<evidence type="ECO:0000256" key="4">
    <source>
        <dbReference type="ARBA" id="ARBA00017719"/>
    </source>
</evidence>
<evidence type="ECO:0000256" key="12">
    <source>
        <dbReference type="ARBA" id="ARBA00022759"/>
    </source>
</evidence>
<comment type="similarity">
    <text evidence="3">Belongs to the RNase E/G family. RNase G subfamily.</text>
</comment>
<dbReference type="GO" id="GO:0006364">
    <property type="term" value="P:rRNA processing"/>
    <property type="evidence" value="ECO:0007669"/>
    <property type="project" value="UniProtKB-KW"/>
</dbReference>
<sequence>MKKILLNVTDKEKRVAFLTMDKLSDLIVERTTVLPATGNIYRGNVINILHNIQSAFINLYDAENGFIHINDIIENTKKFQDMYDMEFDWDSKNGSGANKTETDIAKLMKLGDPVLVQVVKEPMGSKGARLTSNISIPGRYLVLLPNAKHRGVSKKIQNRGERDRLKKIIGAFDMPKNMGLICRTASTEASIETLVDEAKELLTIWENITEKFGETTKTALLYAESNLIKKTVLRAVNKKYDTLVVDNQKAYKQCCEIYAKYEKEHPLVIEYYRKNLPMLDHFGIENEITKSLRRKIWLQKGGYLFFDRTEAMYTIDVNSGRSTPKKDVANVEESIVTINREAALEIARQLCIRNIGGLIIIDFIDMRMKKNQRRVLNALKEAMNDDPAKCTILNMSDFGLVEMTRQRTRESLIQTMFTHCPYCSGKGMIKNNESALIELHRALKKVILTKKESQIKLTLHPELYTYLGLKERKSIETMTRKWRAKVDFNTNDELHLNAFTFHSITSGEEIEV</sequence>
<evidence type="ECO:0000256" key="15">
    <source>
        <dbReference type="ARBA" id="ARBA00022884"/>
    </source>
</evidence>
<keyword evidence="10" id="KW-0479">Metal-binding</keyword>
<dbReference type="GO" id="GO:0004540">
    <property type="term" value="F:RNA nuclease activity"/>
    <property type="evidence" value="ECO:0007669"/>
    <property type="project" value="InterPro"/>
</dbReference>
<dbReference type="GO" id="GO:0005737">
    <property type="term" value="C:cytoplasm"/>
    <property type="evidence" value="ECO:0007669"/>
    <property type="project" value="UniProtKB-SubCell"/>
</dbReference>
<dbReference type="GO" id="GO:0000049">
    <property type="term" value="F:tRNA binding"/>
    <property type="evidence" value="ECO:0007669"/>
    <property type="project" value="UniProtKB-KW"/>
</dbReference>
<dbReference type="NCBIfam" id="TIGR00757">
    <property type="entry name" value="RNaseEG"/>
    <property type="match status" value="1"/>
</dbReference>
<evidence type="ECO:0000256" key="7">
    <source>
        <dbReference type="ARBA" id="ARBA00022555"/>
    </source>
</evidence>
<dbReference type="EMBL" id="NVUK01000003">
    <property type="protein sequence ID" value="PCI78595.1"/>
    <property type="molecule type" value="Genomic_DNA"/>
</dbReference>
<comment type="caution">
    <text evidence="17">The sequence shown here is derived from an EMBL/GenBank/DDBJ whole genome shotgun (WGS) entry which is preliminary data.</text>
</comment>
<keyword evidence="13" id="KW-0378">Hydrolase</keyword>
<reference evidence="18" key="1">
    <citation type="submission" date="2017-08" db="EMBL/GenBank/DDBJ databases">
        <title>A dynamic microbial community with high functional redundancy inhabits the cold, oxic subseafloor aquifer.</title>
        <authorList>
            <person name="Tully B.J."/>
            <person name="Wheat C.G."/>
            <person name="Glazer B.T."/>
            <person name="Huber J.A."/>
        </authorList>
    </citation>
    <scope>NUCLEOTIDE SEQUENCE [LARGE SCALE GENOMIC DNA]</scope>
</reference>